<proteinExistence type="predicted"/>
<gene>
    <name evidence="1" type="ORF">I553_3272</name>
</gene>
<name>X8E452_MYCXE</name>
<dbReference type="AlphaFoldDB" id="X8E452"/>
<sequence>MQLNASHDLRQTFLISADWQRRGSRTEFLHRRSRIPEPF</sequence>
<dbReference type="EMBL" id="JAOB01000010">
    <property type="protein sequence ID" value="EUA75379.1"/>
    <property type="molecule type" value="Genomic_DNA"/>
</dbReference>
<protein>
    <submittedName>
        <fullName evidence="1">Uncharacterized protein</fullName>
    </submittedName>
</protein>
<organism evidence="1">
    <name type="scientific">Mycobacterium xenopi 4042</name>
    <dbReference type="NCBI Taxonomy" id="1299334"/>
    <lineage>
        <taxon>Bacteria</taxon>
        <taxon>Bacillati</taxon>
        <taxon>Actinomycetota</taxon>
        <taxon>Actinomycetes</taxon>
        <taxon>Mycobacteriales</taxon>
        <taxon>Mycobacteriaceae</taxon>
        <taxon>Mycobacterium</taxon>
    </lineage>
</organism>
<accession>X8E452</accession>
<comment type="caution">
    <text evidence="1">The sequence shown here is derived from an EMBL/GenBank/DDBJ whole genome shotgun (WGS) entry which is preliminary data.</text>
</comment>
<evidence type="ECO:0000313" key="1">
    <source>
        <dbReference type="EMBL" id="EUA75379.1"/>
    </source>
</evidence>
<reference evidence="1" key="1">
    <citation type="submission" date="2014-01" db="EMBL/GenBank/DDBJ databases">
        <authorList>
            <person name="Brown-Elliot B."/>
            <person name="Wallace R."/>
            <person name="Lenaerts A."/>
            <person name="Ordway D."/>
            <person name="DeGroote M.A."/>
            <person name="Parker T."/>
            <person name="Sizemore C."/>
            <person name="Tallon L.J."/>
            <person name="Sadzewicz L.K."/>
            <person name="Sengamalay N."/>
            <person name="Fraser C.M."/>
            <person name="Hine E."/>
            <person name="Shefchek K.A."/>
            <person name="Das S.P."/>
            <person name="Tettelin H."/>
        </authorList>
    </citation>
    <scope>NUCLEOTIDE SEQUENCE [LARGE SCALE GENOMIC DNA]</scope>
    <source>
        <strain evidence="1">4042</strain>
    </source>
</reference>
<dbReference type="PATRIC" id="fig|1299334.3.peg.778"/>